<dbReference type="OrthoDB" id="10265994at2759"/>
<feature type="compositionally biased region" description="Basic residues" evidence="1">
    <location>
        <begin position="26"/>
        <end position="36"/>
    </location>
</feature>
<gene>
    <name evidence="3" type="primary">sgf29</name>
    <name evidence="3" type="ORF">Cob_v011223</name>
</gene>
<organism evidence="3 4">
    <name type="scientific">Colletotrichum orbiculare (strain 104-T / ATCC 96160 / CBS 514.97 / LARS 414 / MAFF 240422)</name>
    <name type="common">Cucumber anthracnose fungus</name>
    <name type="synonym">Colletotrichum lagenarium</name>
    <dbReference type="NCBI Taxonomy" id="1213857"/>
    <lineage>
        <taxon>Eukaryota</taxon>
        <taxon>Fungi</taxon>
        <taxon>Dikarya</taxon>
        <taxon>Ascomycota</taxon>
        <taxon>Pezizomycotina</taxon>
        <taxon>Sordariomycetes</taxon>
        <taxon>Hypocreomycetidae</taxon>
        <taxon>Glomerellales</taxon>
        <taxon>Glomerellaceae</taxon>
        <taxon>Colletotrichum</taxon>
        <taxon>Colletotrichum orbiculare species complex</taxon>
    </lineage>
</organism>
<dbReference type="GO" id="GO:0000124">
    <property type="term" value="C:SAGA complex"/>
    <property type="evidence" value="ECO:0007669"/>
    <property type="project" value="InterPro"/>
</dbReference>
<protein>
    <submittedName>
        <fullName evidence="3">SAGA-associated factor 29</fullName>
    </submittedName>
</protein>
<proteinExistence type="predicted"/>
<dbReference type="AlphaFoldDB" id="A0A484FC14"/>
<evidence type="ECO:0000313" key="4">
    <source>
        <dbReference type="Proteomes" id="UP000014480"/>
    </source>
</evidence>
<dbReference type="PANTHER" id="PTHR21539">
    <property type="entry name" value="SAGA-ASSOCIATED FACTOR 29"/>
    <property type="match status" value="1"/>
</dbReference>
<dbReference type="STRING" id="1213857.A0A484FC14"/>
<dbReference type="Proteomes" id="UP000014480">
    <property type="component" value="Unassembled WGS sequence"/>
</dbReference>
<dbReference type="InterPro" id="IPR047288">
    <property type="entry name" value="Tudor_SGF29_rpt1"/>
</dbReference>
<dbReference type="EMBL" id="AMCV02000038">
    <property type="protein sequence ID" value="TDZ15890.1"/>
    <property type="molecule type" value="Genomic_DNA"/>
</dbReference>
<feature type="compositionally biased region" description="Polar residues" evidence="1">
    <location>
        <begin position="79"/>
        <end position="91"/>
    </location>
</feature>
<feature type="compositionally biased region" description="Low complexity" evidence="1">
    <location>
        <begin position="307"/>
        <end position="322"/>
    </location>
</feature>
<feature type="compositionally biased region" description="Low complexity" evidence="1">
    <location>
        <begin position="244"/>
        <end position="255"/>
    </location>
</feature>
<feature type="compositionally biased region" description="Low complexity" evidence="1">
    <location>
        <begin position="128"/>
        <end position="142"/>
    </location>
</feature>
<evidence type="ECO:0000256" key="1">
    <source>
        <dbReference type="SAM" id="MobiDB-lite"/>
    </source>
</evidence>
<sequence>MGKGAFGSTLAPAAHTHITLVFAQSRSRRQAGKRPRRDPANVLQAEDNNENGRIEDSIKRKAPPPTNDAATLKKPKVNLTKTPKSAVSTSPAPKHDIGLGGTTLPYVDDDFDFEQEEIDARRNKALMSQRNRSGRGSNRNNGSGHGEEVQLWESAKEKCHEIVNGVNSENNNLAELVKLDKKAANASKDGGLPSASDLSKMEQHCRTGVKYAENNSNNIRNLIEQLKILKAVQQAKEGADAAPTTSTSSRTGSSTRNRDAATAALYDFDGADSPVPSPIGGNSRKLGDRGSNRDSMPPKADSVEPQGSTGSNTAGSSSGALGANAAAARTKVSFSKGDKVAFKRKKDEPQQGEAPYDWILGEVVGIIGEGKSRRYKCLDVEPEDNVKPKEYKTFASAMIPIPPENQTHNLAKLESGKMVLGLYPQTTAFYAADVVGTEPDGKTVNLKFHGENDSSTTHQVERRYVLEYRP</sequence>
<evidence type="ECO:0000313" key="3">
    <source>
        <dbReference type="EMBL" id="TDZ15890.1"/>
    </source>
</evidence>
<feature type="region of interest" description="Disordered" evidence="1">
    <location>
        <begin position="236"/>
        <end position="322"/>
    </location>
</feature>
<accession>A0A484FC14</accession>
<name>A0A484FC14_COLOR</name>
<feature type="domain" description="SGF29 C-terminal" evidence="2">
    <location>
        <begin position="330"/>
        <end position="470"/>
    </location>
</feature>
<dbReference type="InterPro" id="IPR010750">
    <property type="entry name" value="SGF29_tudor-like_dom"/>
</dbReference>
<dbReference type="Pfam" id="PF07039">
    <property type="entry name" value="SGF29_Tudor"/>
    <property type="match status" value="1"/>
</dbReference>
<feature type="compositionally biased region" description="Basic and acidic residues" evidence="1">
    <location>
        <begin position="50"/>
        <end position="59"/>
    </location>
</feature>
<dbReference type="InterPro" id="IPR037802">
    <property type="entry name" value="SGF29"/>
</dbReference>
<reference evidence="4" key="1">
    <citation type="journal article" date="2013" name="New Phytol.">
        <title>Comparative genomic and transcriptomic analyses reveal the hemibiotrophic stage shift of Colletotrichum fungi.</title>
        <authorList>
            <person name="Gan P."/>
            <person name="Ikeda K."/>
            <person name="Irieda H."/>
            <person name="Narusaka M."/>
            <person name="O'Connell R.J."/>
            <person name="Narusaka Y."/>
            <person name="Takano Y."/>
            <person name="Kubo Y."/>
            <person name="Shirasu K."/>
        </authorList>
    </citation>
    <scope>NUCLEOTIDE SEQUENCE [LARGE SCALE GENOMIC DNA]</scope>
    <source>
        <strain evidence="4">104-T / ATCC 96160 / CBS 514.97 / LARS 414 / MAFF 240422</strain>
    </source>
</reference>
<keyword evidence="4" id="KW-1185">Reference proteome</keyword>
<dbReference type="Gene3D" id="2.30.30.140">
    <property type="match status" value="1"/>
</dbReference>
<reference evidence="4" key="2">
    <citation type="journal article" date="2019" name="Mol. Plant Microbe Interact.">
        <title>Genome sequence resources for four phytopathogenic fungi from the Colletotrichum orbiculare species complex.</title>
        <authorList>
            <person name="Gan P."/>
            <person name="Tsushima A."/>
            <person name="Narusaka M."/>
            <person name="Narusaka Y."/>
            <person name="Takano Y."/>
            <person name="Kubo Y."/>
            <person name="Shirasu K."/>
        </authorList>
    </citation>
    <scope>GENOME REANNOTATION</scope>
    <source>
        <strain evidence="4">104-T / ATCC 96160 / CBS 514.97 / LARS 414 / MAFF 240422</strain>
    </source>
</reference>
<feature type="region of interest" description="Disordered" evidence="1">
    <location>
        <begin position="125"/>
        <end position="149"/>
    </location>
</feature>
<comment type="caution">
    <text evidence="3">The sequence shown here is derived from an EMBL/GenBank/DDBJ whole genome shotgun (WGS) entry which is preliminary data.</text>
</comment>
<evidence type="ECO:0000259" key="2">
    <source>
        <dbReference type="PROSITE" id="PS51518"/>
    </source>
</evidence>
<dbReference type="CDD" id="cd20393">
    <property type="entry name" value="Tudor_SGF29_rpt1"/>
    <property type="match status" value="1"/>
</dbReference>
<dbReference type="PROSITE" id="PS51518">
    <property type="entry name" value="SGF29_C"/>
    <property type="match status" value="1"/>
</dbReference>
<dbReference type="PANTHER" id="PTHR21539:SF0">
    <property type="entry name" value="SAGA-ASSOCIATED FACTOR 29"/>
    <property type="match status" value="1"/>
</dbReference>
<feature type="region of interest" description="Disordered" evidence="1">
    <location>
        <begin position="21"/>
        <end position="101"/>
    </location>
</feature>